<comment type="caution">
    <text evidence="3">The sequence shown here is derived from an EMBL/GenBank/DDBJ whole genome shotgun (WGS) entry which is preliminary data.</text>
</comment>
<dbReference type="Gene3D" id="3.60.15.10">
    <property type="entry name" value="Ribonuclease Z/Hydroxyacylglutathione hydrolase-like"/>
    <property type="match status" value="1"/>
</dbReference>
<dbReference type="SUPFAM" id="SSF56281">
    <property type="entry name" value="Metallo-hydrolase/oxidoreductase"/>
    <property type="match status" value="1"/>
</dbReference>
<organism evidence="3 4">
    <name type="scientific">Parachaetomium inaequale</name>
    <dbReference type="NCBI Taxonomy" id="2588326"/>
    <lineage>
        <taxon>Eukaryota</taxon>
        <taxon>Fungi</taxon>
        <taxon>Dikarya</taxon>
        <taxon>Ascomycota</taxon>
        <taxon>Pezizomycotina</taxon>
        <taxon>Sordariomycetes</taxon>
        <taxon>Sordariomycetidae</taxon>
        <taxon>Sordariales</taxon>
        <taxon>Chaetomiaceae</taxon>
        <taxon>Parachaetomium</taxon>
    </lineage>
</organism>
<dbReference type="InterPro" id="IPR036866">
    <property type="entry name" value="RibonucZ/Hydroxyglut_hydro"/>
</dbReference>
<evidence type="ECO:0000313" key="4">
    <source>
        <dbReference type="Proteomes" id="UP001303115"/>
    </source>
</evidence>
<dbReference type="AlphaFoldDB" id="A0AAN6PMD9"/>
<dbReference type="Pfam" id="PF12706">
    <property type="entry name" value="Lactamase_B_2"/>
    <property type="match status" value="1"/>
</dbReference>
<dbReference type="GO" id="GO:0016787">
    <property type="term" value="F:hydrolase activity"/>
    <property type="evidence" value="ECO:0007669"/>
    <property type="project" value="UniProtKB-KW"/>
</dbReference>
<dbReference type="Proteomes" id="UP001303115">
    <property type="component" value="Unassembled WGS sequence"/>
</dbReference>
<dbReference type="PANTHER" id="PTHR43546:SF9">
    <property type="entry name" value="L-ASCORBATE-6-PHOSPHATE LACTONASE ULAG-RELATED"/>
    <property type="match status" value="1"/>
</dbReference>
<keyword evidence="1 3" id="KW-0378">Hydrolase</keyword>
<gene>
    <name evidence="3" type="ORF">C8A01DRAFT_14503</name>
</gene>
<dbReference type="InterPro" id="IPR050114">
    <property type="entry name" value="UPF0173_UPF0282_UlaG_hydrolase"/>
</dbReference>
<keyword evidence="4" id="KW-1185">Reference proteome</keyword>
<dbReference type="PANTHER" id="PTHR43546">
    <property type="entry name" value="UPF0173 METAL-DEPENDENT HYDROLASE MJ1163-RELATED"/>
    <property type="match status" value="1"/>
</dbReference>
<proteinExistence type="predicted"/>
<evidence type="ECO:0000313" key="3">
    <source>
        <dbReference type="EMBL" id="KAK4041774.1"/>
    </source>
</evidence>
<dbReference type="InterPro" id="IPR001279">
    <property type="entry name" value="Metallo-B-lactamas"/>
</dbReference>
<reference evidence="4" key="1">
    <citation type="journal article" date="2023" name="Mol. Phylogenet. Evol.">
        <title>Genome-scale phylogeny and comparative genomics of the fungal order Sordariales.</title>
        <authorList>
            <person name="Hensen N."/>
            <person name="Bonometti L."/>
            <person name="Westerberg I."/>
            <person name="Brannstrom I.O."/>
            <person name="Guillou S."/>
            <person name="Cros-Aarteil S."/>
            <person name="Calhoun S."/>
            <person name="Haridas S."/>
            <person name="Kuo A."/>
            <person name="Mondo S."/>
            <person name="Pangilinan J."/>
            <person name="Riley R."/>
            <person name="LaButti K."/>
            <person name="Andreopoulos B."/>
            <person name="Lipzen A."/>
            <person name="Chen C."/>
            <person name="Yan M."/>
            <person name="Daum C."/>
            <person name="Ng V."/>
            <person name="Clum A."/>
            <person name="Steindorff A."/>
            <person name="Ohm R.A."/>
            <person name="Martin F."/>
            <person name="Silar P."/>
            <person name="Natvig D.O."/>
            <person name="Lalanne C."/>
            <person name="Gautier V."/>
            <person name="Ament-Velasquez S.L."/>
            <person name="Kruys A."/>
            <person name="Hutchinson M.I."/>
            <person name="Powell A.J."/>
            <person name="Barry K."/>
            <person name="Miller A.N."/>
            <person name="Grigoriev I.V."/>
            <person name="Debuchy R."/>
            <person name="Gladieux P."/>
            <person name="Hiltunen Thoren M."/>
            <person name="Johannesson H."/>
        </authorList>
    </citation>
    <scope>NUCLEOTIDE SEQUENCE [LARGE SCALE GENOMIC DNA]</scope>
    <source>
        <strain evidence="4">CBS 284.82</strain>
    </source>
</reference>
<evidence type="ECO:0000256" key="1">
    <source>
        <dbReference type="ARBA" id="ARBA00022801"/>
    </source>
</evidence>
<accession>A0AAN6PMD9</accession>
<feature type="domain" description="Metallo-beta-lactamase" evidence="2">
    <location>
        <begin position="28"/>
        <end position="229"/>
    </location>
</feature>
<name>A0AAN6PMD9_9PEZI</name>
<sequence length="267" mass="29280">MTTSTFKSRVEITHIGTATAILSIDGVNFLTDPFFSPAGSTFDYKVVVLENTESPAMSLADLPVIDAVLLSHEDHFDNLDDLGRRLLDGRRVFTTPDGAKNLQPRPAVHGLRPWETITSTIGGKDFSITGVPCVHVPGGECTGFILTAARFGETDGRPNAIYFSGDTVYFPELVQMRDRFHISVALYNLGCAHTPVGPGGSMLQITMGGEQGARLFRETGADVLVPMHYMSWKHFTEFDRGLRNELEKGGVLDRVRWLEPGVAVRIV</sequence>
<protein>
    <submittedName>
        <fullName evidence="3">Zn-dependent hydrolases of the beta-lactamase protein</fullName>
    </submittedName>
</protein>
<evidence type="ECO:0000259" key="2">
    <source>
        <dbReference type="Pfam" id="PF12706"/>
    </source>
</evidence>
<dbReference type="EMBL" id="MU854351">
    <property type="protein sequence ID" value="KAK4041774.1"/>
    <property type="molecule type" value="Genomic_DNA"/>
</dbReference>